<evidence type="ECO:0000256" key="8">
    <source>
        <dbReference type="ARBA" id="ARBA00023136"/>
    </source>
</evidence>
<keyword evidence="6 11" id="KW-0812">Transmembrane</keyword>
<keyword evidence="7 11" id="KW-1133">Transmembrane helix</keyword>
<dbReference type="EMBL" id="CP013118">
    <property type="protein sequence ID" value="ALO15576.1"/>
    <property type="molecule type" value="Genomic_DNA"/>
</dbReference>
<dbReference type="PANTHER" id="PTHR47755:SF1">
    <property type="entry name" value="CELL DIVISION PROTEIN FTSX"/>
    <property type="match status" value="1"/>
</dbReference>
<dbReference type="Pfam" id="PF18075">
    <property type="entry name" value="FtsX_ECD"/>
    <property type="match status" value="1"/>
</dbReference>
<feature type="domain" description="ABC3 transporter permease C-terminal" evidence="12">
    <location>
        <begin position="170"/>
        <end position="286"/>
    </location>
</feature>
<keyword evidence="9 10" id="KW-0131">Cell cycle</keyword>
<evidence type="ECO:0000256" key="3">
    <source>
        <dbReference type="ARBA" id="ARBA00021907"/>
    </source>
</evidence>
<dbReference type="InterPro" id="IPR004513">
    <property type="entry name" value="FtsX"/>
</dbReference>
<dbReference type="STRING" id="1307839.L21SP5_01937"/>
<keyword evidence="5 10" id="KW-0132">Cell division</keyword>
<accession>A0A0S2HZS1</accession>
<keyword evidence="4 10" id="KW-1003">Cell membrane</keyword>
<dbReference type="GO" id="GO:0005886">
    <property type="term" value="C:plasma membrane"/>
    <property type="evidence" value="ECO:0007669"/>
    <property type="project" value="UniProtKB-SubCell"/>
</dbReference>
<proteinExistence type="inferred from homology"/>
<feature type="transmembrane region" description="Helical" evidence="11">
    <location>
        <begin position="17"/>
        <end position="39"/>
    </location>
</feature>
<dbReference type="InterPro" id="IPR003838">
    <property type="entry name" value="ABC3_permease_C"/>
</dbReference>
<dbReference type="OrthoDB" id="9813411at2"/>
<evidence type="ECO:0000256" key="2">
    <source>
        <dbReference type="ARBA" id="ARBA00007379"/>
    </source>
</evidence>
<dbReference type="KEGG" id="blq:L21SP5_01937"/>
<keyword evidence="8 10" id="KW-0472">Membrane</keyword>
<reference evidence="14 15" key="1">
    <citation type="submission" date="2015-11" db="EMBL/GenBank/DDBJ databases">
        <title>Description and complete genome sequence of a novel strain predominating in hypersaline microbial mats and representing a new family of the Bacteriodetes phylum.</title>
        <authorList>
            <person name="Spring S."/>
            <person name="Bunk B."/>
            <person name="Sproer C."/>
            <person name="Klenk H.-P."/>
        </authorList>
    </citation>
    <scope>NUCLEOTIDE SEQUENCE [LARGE SCALE GENOMIC DNA]</scope>
    <source>
        <strain evidence="14 15">L21-Spi-D4</strain>
    </source>
</reference>
<dbReference type="Gene3D" id="3.30.70.3040">
    <property type="match status" value="1"/>
</dbReference>
<dbReference type="Pfam" id="PF02687">
    <property type="entry name" value="FtsX"/>
    <property type="match status" value="1"/>
</dbReference>
<feature type="transmembrane region" description="Helical" evidence="11">
    <location>
        <begin position="253"/>
        <end position="279"/>
    </location>
</feature>
<evidence type="ECO:0000259" key="12">
    <source>
        <dbReference type="Pfam" id="PF02687"/>
    </source>
</evidence>
<dbReference type="GO" id="GO:0051301">
    <property type="term" value="P:cell division"/>
    <property type="evidence" value="ECO:0007669"/>
    <property type="project" value="UniProtKB-KW"/>
</dbReference>
<feature type="transmembrane region" description="Helical" evidence="11">
    <location>
        <begin position="163"/>
        <end position="182"/>
    </location>
</feature>
<evidence type="ECO:0000313" key="14">
    <source>
        <dbReference type="EMBL" id="ALO15576.1"/>
    </source>
</evidence>
<sequence length="292" mass="33388">MKPREERSSKRRLRTSYITTVVSITLVLFMLGIMGLLLLNAKKLSDYVRENIGFSIILKEEVKEPDVLRLQKVIESRDFVKSTTHISKAEAAKELQQDLGEEFIDFIGYNPLPVSIDVNLIARYANNDSIRKIEQELLQFPQIKEVWYQKSLVHLMNENIRKISLILLGFAALLLFISIVLINNTIRLSVYSKRFIINTMRLVGATRYFIRGPFLRTSALHGIYSGLFANAMLFAVIYLVGNEFPEIGVFTDPFVMGILTSGIIIVGIVISFFSTLFAVNKYLRISTDKLYF</sequence>
<protein>
    <recommendedName>
        <fullName evidence="3 10">Cell division protein FtsX</fullName>
    </recommendedName>
</protein>
<evidence type="ECO:0000259" key="13">
    <source>
        <dbReference type="Pfam" id="PF18075"/>
    </source>
</evidence>
<dbReference type="PATRIC" id="fig|1307839.3.peg.2045"/>
<dbReference type="InterPro" id="IPR040690">
    <property type="entry name" value="FtsX_ECD"/>
</dbReference>
<evidence type="ECO:0000256" key="5">
    <source>
        <dbReference type="ARBA" id="ARBA00022618"/>
    </source>
</evidence>
<name>A0A0S2HZS1_9BACT</name>
<keyword evidence="15" id="KW-1185">Reference proteome</keyword>
<evidence type="ECO:0000256" key="7">
    <source>
        <dbReference type="ARBA" id="ARBA00022989"/>
    </source>
</evidence>
<comment type="similarity">
    <text evidence="2 10">Belongs to the ABC-4 integral membrane protein family. FtsX subfamily.</text>
</comment>
<evidence type="ECO:0000256" key="10">
    <source>
        <dbReference type="PIRNR" id="PIRNR003097"/>
    </source>
</evidence>
<gene>
    <name evidence="14" type="primary">ftsX</name>
    <name evidence="14" type="ORF">L21SP5_01937</name>
</gene>
<dbReference type="RefSeq" id="WP_057954870.1">
    <property type="nucleotide sequence ID" value="NZ_CP013118.1"/>
</dbReference>
<evidence type="ECO:0000256" key="11">
    <source>
        <dbReference type="SAM" id="Phobius"/>
    </source>
</evidence>
<evidence type="ECO:0000256" key="1">
    <source>
        <dbReference type="ARBA" id="ARBA00004651"/>
    </source>
</evidence>
<feature type="transmembrane region" description="Helical" evidence="11">
    <location>
        <begin position="222"/>
        <end position="241"/>
    </location>
</feature>
<dbReference type="PIRSF" id="PIRSF003097">
    <property type="entry name" value="FtsX"/>
    <property type="match status" value="1"/>
</dbReference>
<comment type="subcellular location">
    <subcellularLocation>
        <location evidence="1">Cell membrane</location>
        <topology evidence="1">Multi-pass membrane protein</topology>
    </subcellularLocation>
</comment>
<evidence type="ECO:0000256" key="4">
    <source>
        <dbReference type="ARBA" id="ARBA00022475"/>
    </source>
</evidence>
<evidence type="ECO:0000313" key="15">
    <source>
        <dbReference type="Proteomes" id="UP000064893"/>
    </source>
</evidence>
<feature type="domain" description="FtsX extracellular" evidence="13">
    <location>
        <begin position="54"/>
        <end position="146"/>
    </location>
</feature>
<dbReference type="AlphaFoldDB" id="A0A0S2HZS1"/>
<organism evidence="14 15">
    <name type="scientific">Salinivirga cyanobacteriivorans</name>
    <dbReference type="NCBI Taxonomy" id="1307839"/>
    <lineage>
        <taxon>Bacteria</taxon>
        <taxon>Pseudomonadati</taxon>
        <taxon>Bacteroidota</taxon>
        <taxon>Bacteroidia</taxon>
        <taxon>Bacteroidales</taxon>
        <taxon>Salinivirgaceae</taxon>
        <taxon>Salinivirga</taxon>
    </lineage>
</organism>
<evidence type="ECO:0000256" key="6">
    <source>
        <dbReference type="ARBA" id="ARBA00022692"/>
    </source>
</evidence>
<evidence type="ECO:0000256" key="9">
    <source>
        <dbReference type="ARBA" id="ARBA00023306"/>
    </source>
</evidence>
<dbReference type="PANTHER" id="PTHR47755">
    <property type="entry name" value="CELL DIVISION PROTEIN FTSX"/>
    <property type="match status" value="1"/>
</dbReference>
<dbReference type="Proteomes" id="UP000064893">
    <property type="component" value="Chromosome"/>
</dbReference>